<dbReference type="Proteomes" id="UP001231649">
    <property type="component" value="Chromosome 30"/>
</dbReference>
<protein>
    <submittedName>
        <fullName evidence="1">Uncharacterized protein</fullName>
    </submittedName>
</protein>
<comment type="caution">
    <text evidence="1">The sequence shown here is derived from an EMBL/GenBank/DDBJ whole genome shotgun (WGS) entry which is preliminary data.</text>
</comment>
<accession>A0ACC2PZ76</accession>
<gene>
    <name evidence="1" type="ORF">PYW08_012075</name>
</gene>
<reference evidence="1" key="1">
    <citation type="submission" date="2023-03" db="EMBL/GenBank/DDBJ databases">
        <title>Chromosome-level genomes of two armyworms, Mythimna separata and Mythimna loreyi, provide insights into the biosynthesis and reception of sex pheromones.</title>
        <authorList>
            <person name="Zhao H."/>
        </authorList>
    </citation>
    <scope>NUCLEOTIDE SEQUENCE</scope>
    <source>
        <strain evidence="1">BeijingLab</strain>
    </source>
</reference>
<keyword evidence="2" id="KW-1185">Reference proteome</keyword>
<sequence>MKVVVLFACVLALVAGTDVARRYHQRVGVPTAKAIRRQESMRVAGGFSSYLGEHPFLAGLVITLTTDETSVCGGTLLSHSRVLTTAQCWWDGYSQANRVLVVLGSIKLFSGGWRNVASTITVHPLYDADTVRNDIAMLKISYVSYTSYIKPIPLPNRINSTFVGSRAEVIGFGKTSEAGIVSNNQALRDVYVPVISNAKCAETFGDMVTSDVLCTSGENKKGPCGHDSGGPLILRYYSGSSDLLIGLVSFGAADGCTAGYPSGYTRVTSYLNWINSFL</sequence>
<evidence type="ECO:0000313" key="1">
    <source>
        <dbReference type="EMBL" id="KAJ8704755.1"/>
    </source>
</evidence>
<organism evidence="1 2">
    <name type="scientific">Mythimna loreyi</name>
    <dbReference type="NCBI Taxonomy" id="667449"/>
    <lineage>
        <taxon>Eukaryota</taxon>
        <taxon>Metazoa</taxon>
        <taxon>Ecdysozoa</taxon>
        <taxon>Arthropoda</taxon>
        <taxon>Hexapoda</taxon>
        <taxon>Insecta</taxon>
        <taxon>Pterygota</taxon>
        <taxon>Neoptera</taxon>
        <taxon>Endopterygota</taxon>
        <taxon>Lepidoptera</taxon>
        <taxon>Glossata</taxon>
        <taxon>Ditrysia</taxon>
        <taxon>Noctuoidea</taxon>
        <taxon>Noctuidae</taxon>
        <taxon>Noctuinae</taxon>
        <taxon>Hadenini</taxon>
        <taxon>Mythimna</taxon>
    </lineage>
</organism>
<evidence type="ECO:0000313" key="2">
    <source>
        <dbReference type="Proteomes" id="UP001231649"/>
    </source>
</evidence>
<name>A0ACC2PZ76_9NEOP</name>
<proteinExistence type="predicted"/>
<dbReference type="EMBL" id="CM056806">
    <property type="protein sequence ID" value="KAJ8704755.1"/>
    <property type="molecule type" value="Genomic_DNA"/>
</dbReference>